<protein>
    <recommendedName>
        <fullName evidence="3">AMP-dependent synthetase/ligase domain-containing protein</fullName>
    </recommendedName>
</protein>
<comment type="similarity">
    <text evidence="1">Belongs to the ATP-dependent AMP-binding enzyme family.</text>
</comment>
<dbReference type="EMBL" id="RWIS01000003">
    <property type="protein sequence ID" value="RSK35402.1"/>
    <property type="molecule type" value="Genomic_DNA"/>
</dbReference>
<evidence type="ECO:0000313" key="5">
    <source>
        <dbReference type="Proteomes" id="UP000280066"/>
    </source>
</evidence>
<evidence type="ECO:0000313" key="4">
    <source>
        <dbReference type="EMBL" id="RSK35402.1"/>
    </source>
</evidence>
<gene>
    <name evidence="4" type="ORF">EI290_06800</name>
</gene>
<dbReference type="GO" id="GO:0006631">
    <property type="term" value="P:fatty acid metabolic process"/>
    <property type="evidence" value="ECO:0007669"/>
    <property type="project" value="TreeGrafter"/>
</dbReference>
<dbReference type="AlphaFoldDB" id="A0A3R9M8V3"/>
<evidence type="ECO:0000256" key="2">
    <source>
        <dbReference type="ARBA" id="ARBA00022598"/>
    </source>
</evidence>
<organism evidence="4 5">
    <name type="scientific">Hymenobacter metallilatus</name>
    <dbReference type="NCBI Taxonomy" id="2493666"/>
    <lineage>
        <taxon>Bacteria</taxon>
        <taxon>Pseudomonadati</taxon>
        <taxon>Bacteroidota</taxon>
        <taxon>Cytophagia</taxon>
        <taxon>Cytophagales</taxon>
        <taxon>Hymenobacteraceae</taxon>
        <taxon>Hymenobacter</taxon>
    </lineage>
</organism>
<proteinExistence type="inferred from homology"/>
<dbReference type="InterPro" id="IPR020845">
    <property type="entry name" value="AMP-binding_CS"/>
</dbReference>
<name>A0A3R9M8V3_9BACT</name>
<reference evidence="4 5" key="1">
    <citation type="submission" date="2018-12" db="EMBL/GenBank/DDBJ databases">
        <authorList>
            <person name="Feng G."/>
            <person name="Zhu H."/>
        </authorList>
    </citation>
    <scope>NUCLEOTIDE SEQUENCE [LARGE SCALE GENOMIC DNA]</scope>
    <source>
        <strain evidence="4 5">9PBR-2</strain>
    </source>
</reference>
<sequence length="510" mass="54711">MQPLVQFSGSSIQLLPRTAAGPAQPAASAMNRVQPGNYLQLIHDKLRRQPEQVCLVWPTADGEQAVSYTGGELLHRVAAGREKLLAQKVRAGQAVLLAVPVSVELVGGLLAVLALGAVPVLPPAGATPKQLMELTRQLNIRVVLMAAPSRLLRLAAWLRGLRLVAADCPPGPVALDWVAVAVPPEQAALVSHSSGSTGRPKAIRRSHAVLRAQHETIKAAFPPWAGQRDFPLFPNILLHNLAAGVVSVLPAVPWHNLRQLDPARVVAQIQRERVQTLTGNVCYFARLLAYLREHPVDLPDVVAVGVGGSPVPEPLAQALRRAFPGAAVHVIYGSSEAEPIAVRPVTSEAPDPLLGYCVGAIRPELEWRFEPLGTLHVGAAGQMVGELWVRGAHVATAPGQWLRTGDYGYVAAGQLYLTGRQGNARLHRGVQHFQVEHLLQHRPGVEQVAARADAAGFTVLVHGSVSTEDVAEFLAQHLPDVPLVGIRRCAALPLDARHHSKILYDQLQSL</sequence>
<accession>A0A3R9M8V3</accession>
<keyword evidence="2" id="KW-0436">Ligase</keyword>
<dbReference type="SUPFAM" id="SSF56801">
    <property type="entry name" value="Acetyl-CoA synthetase-like"/>
    <property type="match status" value="1"/>
</dbReference>
<keyword evidence="5" id="KW-1185">Reference proteome</keyword>
<dbReference type="InterPro" id="IPR042099">
    <property type="entry name" value="ANL_N_sf"/>
</dbReference>
<dbReference type="PANTHER" id="PTHR43201">
    <property type="entry name" value="ACYL-COA SYNTHETASE"/>
    <property type="match status" value="1"/>
</dbReference>
<dbReference type="GO" id="GO:0031956">
    <property type="term" value="F:medium-chain fatty acid-CoA ligase activity"/>
    <property type="evidence" value="ECO:0007669"/>
    <property type="project" value="TreeGrafter"/>
</dbReference>
<dbReference type="Gene3D" id="3.40.50.12780">
    <property type="entry name" value="N-terminal domain of ligase-like"/>
    <property type="match status" value="1"/>
</dbReference>
<dbReference type="InterPro" id="IPR000873">
    <property type="entry name" value="AMP-dep_synth/lig_dom"/>
</dbReference>
<evidence type="ECO:0000259" key="3">
    <source>
        <dbReference type="Pfam" id="PF00501"/>
    </source>
</evidence>
<comment type="caution">
    <text evidence="4">The sequence shown here is derived from an EMBL/GenBank/DDBJ whole genome shotgun (WGS) entry which is preliminary data.</text>
</comment>
<dbReference type="Proteomes" id="UP000280066">
    <property type="component" value="Unassembled WGS sequence"/>
</dbReference>
<dbReference type="OrthoDB" id="812569at2"/>
<dbReference type="Pfam" id="PF00501">
    <property type="entry name" value="AMP-binding"/>
    <property type="match status" value="1"/>
</dbReference>
<evidence type="ECO:0000256" key="1">
    <source>
        <dbReference type="ARBA" id="ARBA00006432"/>
    </source>
</evidence>
<dbReference type="PANTHER" id="PTHR43201:SF5">
    <property type="entry name" value="MEDIUM-CHAIN ACYL-COA LIGASE ACSF2, MITOCHONDRIAL"/>
    <property type="match status" value="1"/>
</dbReference>
<feature type="domain" description="AMP-dependent synthetase/ligase" evidence="3">
    <location>
        <begin position="45"/>
        <end position="395"/>
    </location>
</feature>
<dbReference type="PROSITE" id="PS00455">
    <property type="entry name" value="AMP_BINDING"/>
    <property type="match status" value="1"/>
</dbReference>